<dbReference type="InterPro" id="IPR000859">
    <property type="entry name" value="CUB_dom"/>
</dbReference>
<dbReference type="SMART" id="SM00042">
    <property type="entry name" value="CUB"/>
    <property type="match status" value="1"/>
</dbReference>
<dbReference type="VEuPathDB" id="VectorBase:SSCA004983"/>
<dbReference type="Pfam" id="PF00431">
    <property type="entry name" value="CUB"/>
    <property type="match status" value="1"/>
</dbReference>
<reference evidence="4 5" key="1">
    <citation type="journal article" date="2015" name="Parasit. Vectors">
        <title>Draft genome of the scabies mite.</title>
        <authorList>
            <person name="Rider S.D.Jr."/>
            <person name="Morgan M.S."/>
            <person name="Arlian L.G."/>
        </authorList>
    </citation>
    <scope>NUCLEOTIDE SEQUENCE [LARGE SCALE GENOMIC DNA]</scope>
    <source>
        <strain evidence="4">Arlian Lab</strain>
    </source>
</reference>
<dbReference type="PANTHER" id="PTHR47537">
    <property type="entry name" value="CUBILIN"/>
    <property type="match status" value="1"/>
</dbReference>
<dbReference type="GO" id="GO:0005886">
    <property type="term" value="C:plasma membrane"/>
    <property type="evidence" value="ECO:0007669"/>
    <property type="project" value="TreeGrafter"/>
</dbReference>
<evidence type="ECO:0000313" key="5">
    <source>
        <dbReference type="Proteomes" id="UP000616769"/>
    </source>
</evidence>
<name>A0A132AGK3_SARSC</name>
<evidence type="ECO:0000313" key="4">
    <source>
        <dbReference type="EMBL" id="KPM10121.1"/>
    </source>
</evidence>
<keyword evidence="1" id="KW-1015">Disulfide bond</keyword>
<dbReference type="SUPFAM" id="SSF49854">
    <property type="entry name" value="Spermadhesin, CUB domain"/>
    <property type="match status" value="1"/>
</dbReference>
<comment type="caution">
    <text evidence="2">Lacks conserved residue(s) required for the propagation of feature annotation.</text>
</comment>
<dbReference type="EMBL" id="JXLN01014557">
    <property type="protein sequence ID" value="KPM10121.1"/>
    <property type="molecule type" value="Genomic_DNA"/>
</dbReference>
<comment type="caution">
    <text evidence="4">The sequence shown here is derived from an EMBL/GenBank/DDBJ whole genome shotgun (WGS) entry which is preliminary data.</text>
</comment>
<protein>
    <submittedName>
        <fullName evidence="4">CUB domain containing protein 7</fullName>
    </submittedName>
</protein>
<sequence length="255" mass="29838">MSNGHRLTLDFKSLDHNVQPYKRFYKKIDYPKSINGVQNSKKLEMERKSTRNNHLETSTDSNGTDREERNDNTIPKFDQFRRPLNRYRKKGFEASFRFVTNFGIETGKQDSKSVCGFVFNSTTQKRGFFTSPNYPGLYPKDTECHYFFYGNSTEKIYIKFLHFDVEGVTPCTAETASDYVEFSNVFESNREIYRHCGLRHPKSIESDGDFLRVTFKSNGRFDGTGFKASYDFRFAQSSNNHHLSCNSIEFHYCNQ</sequence>
<accession>A0A132AGK3</accession>
<dbReference type="InterPro" id="IPR053207">
    <property type="entry name" value="Non-NMDA_GluR_Accessory"/>
</dbReference>
<feature type="region of interest" description="Disordered" evidence="3">
    <location>
        <begin position="39"/>
        <end position="77"/>
    </location>
</feature>
<dbReference type="AlphaFoldDB" id="A0A132AGK3"/>
<evidence type="ECO:0000256" key="2">
    <source>
        <dbReference type="PROSITE-ProRule" id="PRU00059"/>
    </source>
</evidence>
<dbReference type="CDD" id="cd00041">
    <property type="entry name" value="CUB"/>
    <property type="match status" value="1"/>
</dbReference>
<dbReference type="Gene3D" id="2.60.120.290">
    <property type="entry name" value="Spermadhesin, CUB domain"/>
    <property type="match status" value="1"/>
</dbReference>
<evidence type="ECO:0000256" key="3">
    <source>
        <dbReference type="SAM" id="MobiDB-lite"/>
    </source>
</evidence>
<gene>
    <name evidence="4" type="ORF">QR98_0086710</name>
</gene>
<dbReference type="Proteomes" id="UP000616769">
    <property type="component" value="Unassembled WGS sequence"/>
</dbReference>
<organism evidence="4 5">
    <name type="scientific">Sarcoptes scabiei</name>
    <name type="common">Itch mite</name>
    <name type="synonym">Acarus scabiei</name>
    <dbReference type="NCBI Taxonomy" id="52283"/>
    <lineage>
        <taxon>Eukaryota</taxon>
        <taxon>Metazoa</taxon>
        <taxon>Ecdysozoa</taxon>
        <taxon>Arthropoda</taxon>
        <taxon>Chelicerata</taxon>
        <taxon>Arachnida</taxon>
        <taxon>Acari</taxon>
        <taxon>Acariformes</taxon>
        <taxon>Sarcoptiformes</taxon>
        <taxon>Astigmata</taxon>
        <taxon>Psoroptidia</taxon>
        <taxon>Sarcoptoidea</taxon>
        <taxon>Sarcoptidae</taxon>
        <taxon>Sarcoptinae</taxon>
        <taxon>Sarcoptes</taxon>
    </lineage>
</organism>
<dbReference type="InterPro" id="IPR035914">
    <property type="entry name" value="Sperma_CUB_dom_sf"/>
</dbReference>
<dbReference type="FunFam" id="2.60.120.290:FF:000058">
    <property type="entry name" value="CUB domaincontaining protein"/>
    <property type="match status" value="1"/>
</dbReference>
<dbReference type="PANTHER" id="PTHR47537:SF2">
    <property type="entry name" value="CUBILIN"/>
    <property type="match status" value="1"/>
</dbReference>
<dbReference type="OrthoDB" id="6369184at2759"/>
<evidence type="ECO:0000256" key="1">
    <source>
        <dbReference type="ARBA" id="ARBA00023157"/>
    </source>
</evidence>
<dbReference type="PROSITE" id="PS01180">
    <property type="entry name" value="CUB"/>
    <property type="match status" value="1"/>
</dbReference>
<proteinExistence type="predicted"/>